<evidence type="ECO:0000256" key="9">
    <source>
        <dbReference type="ARBA" id="ARBA00022824"/>
    </source>
</evidence>
<protein>
    <recommendedName>
        <fullName evidence="4 13">GPI mannosyltransferase 1</fullName>
        <ecNumber evidence="13">2.4.1.-</ecNumber>
    </recommendedName>
    <alternativeName>
        <fullName evidence="13">GPI mannosyltransferase I</fullName>
    </alternativeName>
</protein>
<gene>
    <name evidence="14" type="ORF">FCALED_LOCUS6579</name>
</gene>
<evidence type="ECO:0000256" key="5">
    <source>
        <dbReference type="ARBA" id="ARBA00022502"/>
    </source>
</evidence>
<feature type="transmembrane region" description="Helical" evidence="13">
    <location>
        <begin position="139"/>
        <end position="163"/>
    </location>
</feature>
<comment type="caution">
    <text evidence="14">The sequence shown here is derived from an EMBL/GenBank/DDBJ whole genome shotgun (WGS) entry which is preliminary data.</text>
</comment>
<dbReference type="EC" id="2.4.1.-" evidence="13"/>
<feature type="transmembrane region" description="Helical" evidence="13">
    <location>
        <begin position="169"/>
        <end position="185"/>
    </location>
</feature>
<evidence type="ECO:0000256" key="8">
    <source>
        <dbReference type="ARBA" id="ARBA00022692"/>
    </source>
</evidence>
<evidence type="ECO:0000313" key="14">
    <source>
        <dbReference type="EMBL" id="CAG8560586.1"/>
    </source>
</evidence>
<evidence type="ECO:0000256" key="6">
    <source>
        <dbReference type="ARBA" id="ARBA00022676"/>
    </source>
</evidence>
<dbReference type="GO" id="GO:0004376">
    <property type="term" value="F:GPI mannosyltransferase activity"/>
    <property type="evidence" value="ECO:0007669"/>
    <property type="project" value="InterPro"/>
</dbReference>
<dbReference type="Proteomes" id="UP000789570">
    <property type="component" value="Unassembled WGS sequence"/>
</dbReference>
<evidence type="ECO:0000256" key="7">
    <source>
        <dbReference type="ARBA" id="ARBA00022679"/>
    </source>
</evidence>
<evidence type="ECO:0000256" key="2">
    <source>
        <dbReference type="ARBA" id="ARBA00004687"/>
    </source>
</evidence>
<keyword evidence="7 13" id="KW-0808">Transferase</keyword>
<reference evidence="14" key="1">
    <citation type="submission" date="2021-06" db="EMBL/GenBank/DDBJ databases">
        <authorList>
            <person name="Kallberg Y."/>
            <person name="Tangrot J."/>
            <person name="Rosling A."/>
        </authorList>
    </citation>
    <scope>NUCLEOTIDE SEQUENCE</scope>
    <source>
        <strain evidence="14">UK204</strain>
    </source>
</reference>
<dbReference type="PANTHER" id="PTHR12886">
    <property type="entry name" value="PIG-M MANNOSYLTRANSFERASE"/>
    <property type="match status" value="1"/>
</dbReference>
<dbReference type="GO" id="GO:0006506">
    <property type="term" value="P:GPI anchor biosynthetic process"/>
    <property type="evidence" value="ECO:0007669"/>
    <property type="project" value="UniProtKB-KW"/>
</dbReference>
<dbReference type="OrthoDB" id="1741594at2759"/>
<evidence type="ECO:0000256" key="10">
    <source>
        <dbReference type="ARBA" id="ARBA00022989"/>
    </source>
</evidence>
<keyword evidence="9 13" id="KW-0256">Endoplasmic reticulum</keyword>
<comment type="similarity">
    <text evidence="3 13">Belongs to the PIGM family.</text>
</comment>
<keyword evidence="6 13" id="KW-0328">Glycosyltransferase</keyword>
<dbReference type="GO" id="GO:1990529">
    <property type="term" value="C:glycosylphosphatidylinositol-mannosyltransferase I complex"/>
    <property type="evidence" value="ECO:0007669"/>
    <property type="project" value="TreeGrafter"/>
</dbReference>
<dbReference type="InterPro" id="IPR007704">
    <property type="entry name" value="PIG-M"/>
</dbReference>
<feature type="transmembrane region" description="Helical" evidence="13">
    <location>
        <begin position="224"/>
        <end position="243"/>
    </location>
</feature>
<dbReference type="GO" id="GO:0005789">
    <property type="term" value="C:endoplasmic reticulum membrane"/>
    <property type="evidence" value="ECO:0007669"/>
    <property type="project" value="UniProtKB-SubCell"/>
</dbReference>
<evidence type="ECO:0000313" key="15">
    <source>
        <dbReference type="Proteomes" id="UP000789570"/>
    </source>
</evidence>
<proteinExistence type="inferred from homology"/>
<feature type="transmembrane region" description="Helical" evidence="13">
    <location>
        <begin position="87"/>
        <end position="104"/>
    </location>
</feature>
<evidence type="ECO:0000256" key="13">
    <source>
        <dbReference type="RuleBase" id="RU365064"/>
    </source>
</evidence>
<organism evidence="14 15">
    <name type="scientific">Funneliformis caledonium</name>
    <dbReference type="NCBI Taxonomy" id="1117310"/>
    <lineage>
        <taxon>Eukaryota</taxon>
        <taxon>Fungi</taxon>
        <taxon>Fungi incertae sedis</taxon>
        <taxon>Mucoromycota</taxon>
        <taxon>Glomeromycotina</taxon>
        <taxon>Glomeromycetes</taxon>
        <taxon>Glomerales</taxon>
        <taxon>Glomeraceae</taxon>
        <taxon>Funneliformis</taxon>
    </lineage>
</organism>
<feature type="transmembrane region" description="Helical" evidence="13">
    <location>
        <begin position="380"/>
        <end position="400"/>
    </location>
</feature>
<feature type="transmembrane region" description="Helical" evidence="13">
    <location>
        <begin position="6"/>
        <end position="26"/>
    </location>
</feature>
<keyword evidence="8 13" id="KW-0812">Transmembrane</keyword>
<feature type="transmembrane region" description="Helical" evidence="13">
    <location>
        <begin position="268"/>
        <end position="290"/>
    </location>
</feature>
<name>A0A9N9BBZ5_9GLOM</name>
<feature type="transmembrane region" description="Helical" evidence="13">
    <location>
        <begin position="326"/>
        <end position="341"/>
    </location>
</feature>
<accession>A0A9N9BBZ5</accession>
<feature type="transmembrane region" description="Helical" evidence="13">
    <location>
        <begin position="297"/>
        <end position="320"/>
    </location>
</feature>
<dbReference type="EMBL" id="CAJVPQ010001600">
    <property type="protein sequence ID" value="CAG8560586.1"/>
    <property type="molecule type" value="Genomic_DNA"/>
</dbReference>
<dbReference type="Pfam" id="PF05007">
    <property type="entry name" value="Mannosyl_trans"/>
    <property type="match status" value="1"/>
</dbReference>
<evidence type="ECO:0000256" key="1">
    <source>
        <dbReference type="ARBA" id="ARBA00004477"/>
    </source>
</evidence>
<dbReference type="GO" id="GO:0051751">
    <property type="term" value="F:alpha-1,4-mannosyltransferase activity"/>
    <property type="evidence" value="ECO:0007669"/>
    <property type="project" value="InterPro"/>
</dbReference>
<evidence type="ECO:0000256" key="4">
    <source>
        <dbReference type="ARBA" id="ARBA00013797"/>
    </source>
</evidence>
<evidence type="ECO:0000256" key="11">
    <source>
        <dbReference type="ARBA" id="ARBA00023136"/>
    </source>
</evidence>
<feature type="transmembrane region" description="Helical" evidence="13">
    <location>
        <begin position="348"/>
        <end position="368"/>
    </location>
</feature>
<comment type="subcellular location">
    <subcellularLocation>
        <location evidence="1 13">Endoplasmic reticulum membrane</location>
        <topology evidence="1 13">Multi-pass membrane protein</topology>
    </subcellularLocation>
</comment>
<comment type="function">
    <text evidence="12 13">Mannosyltransferase involved in glycosylphosphatidylinositol-anchor biosynthesis. Transfers the first alpha-1,4-mannose to GlcN-acyl-PI during GPI precursor assembly. Required for cell wall integrity.</text>
</comment>
<comment type="pathway">
    <text evidence="2 13">Glycolipid biosynthesis; glycosylphosphatidylinositol-anchor biosynthesis.</text>
</comment>
<evidence type="ECO:0000256" key="12">
    <source>
        <dbReference type="ARBA" id="ARBA00025399"/>
    </source>
</evidence>
<dbReference type="PANTHER" id="PTHR12886:SF0">
    <property type="entry name" value="GPI MANNOSYLTRANSFERASE 1"/>
    <property type="match status" value="1"/>
</dbReference>
<sequence>MHLPRLNFTILCLMALLLRLGMLIYGEWQDAHMQVKYTDIDYKVFSDAARFVIQGESPYKRATYRYTPLLAFLLTPNIYIHKSFGKFLFVFADIVVGVLIYRILRLRGLQDQKAVNYSAIWLLNPVVSNISTRGNAESLLGAAVLLTLYLVLVKKIIAASILYGISVHLKVYPIIYAISLLVLLDDEDYRGLRRKGKEKELDRDSLKYWTGKVVRFVNPTRIKFGLISGGVFFLLNGIMYYLYSQEFLNETYLYHVTRKDHRHNFSLWFYYIYLTFDISKSSIMALLAFLPQISIVTLLGIVFGNDIFFACFVQTFAFVIYNKVCTSQYFMWYICLFPLIIQSSTIKFFYKGLFMLFAWIGGQALWLYQAYNLEFLGENTFFNIWLASIVFFMANVWILTEFVQNHVYEKCFDLGKIRKIWEVEEEDMSNGQSSNNGL</sequence>
<keyword evidence="10 13" id="KW-1133">Transmembrane helix</keyword>
<dbReference type="AlphaFoldDB" id="A0A9N9BBZ5"/>
<keyword evidence="11 13" id="KW-0472">Membrane</keyword>
<evidence type="ECO:0000256" key="3">
    <source>
        <dbReference type="ARBA" id="ARBA00011071"/>
    </source>
</evidence>
<keyword evidence="15" id="KW-1185">Reference proteome</keyword>
<keyword evidence="5 13" id="KW-0337">GPI-anchor biosynthesis</keyword>